<dbReference type="Proteomes" id="UP000887569">
    <property type="component" value="Unplaced"/>
</dbReference>
<sequence>VESDEIDYSAAASYYSNQPFFTHRPGPVYTIPEGEEQDDGHIDTDSKFYAKEMARRAQTTKIPTVPVTPVLQPKTTTTSIIKGATSGVYAQKEVSSRRDVTTTVYSGDYYDQQQKRQGEIMGVDYIAADVSTKSSTTPSTTLSTTSAIVSRTTAATASTPSSPLTPVRSAPPPPDTCTVDVANSEISSYVFCLSGITTKPNSLDTTKTTDITTLKGTSVQKTTADEEIASHPSPYDNVANILPLSATQAQHAGINGSTTISSFIYTTTSANVVVTNVITPSTSSVTDSTAHLTETLGSRLDSSVGGFSQFPIEDSSATSRLKRSPAMMLANGARSQSTTDATNHFSFSNHISIFTPTTSTVKEDDVLSVASSEMGRRKLPSIPTQRAEKASDAPPAPIYLTSSAPLLPSTSQQQSHFSQDTRAYSRPSSRTASLTDLSRPSSSASSVISSQGYRTVDPAIIPGAAIASDVRPKPPLRQTTTAATGGRPPPVLTQASSKMPSTLARVLLKKELKEVLERRRESLEACEIEANHRQYVVHRMLITGLLPEYRPADIDDIPNVIPCLLPVELISGARVIRNGGSTAAESSKTTVTTAATTAAGEQHFAQAASVVAQTQEVGVSTDEFPPEPRSKSVGTQAELSHISSRVCSPPSSSSYHMPSTSLRMQIEHERSSSSQPRVRSAETQTNGLSAHDQRRSKATTPSTYSRRQKASNNGNHASSSDPNLLESTAKYFAEYDRQLREHGRRLKNRFAFTDDDPVSRESKKLRLMDELAQRKEKISSMTDLSSSANFPTIYPSSDYASTVPHYGSLPTIDYPITRNGRSPPSRLRDFTYRDPMRVEPFGYGSLPRNYERYMDIYGYDAGQDDFVQPPHVSTRRYDALSRSLHDLNLSSDDNIIDPRMRPFTTRSTGYLDRYGDVSSRFDHFQPSRRKPIYGSLHGPDVRSMQRRFDGPQSLPNSDMISQYANYLSNQFMTGQQQLMNEYPNQPTSLSDDAYKVSLPTYSTGRYDAPLSDSRLQTMQDSLVQPSTEPYSTYETQPSNYGMSVNQRATYQPSGFETQSALPSSYSYADQPYIADNFANVPSYQYSGQPGSAGTFQPDYRYPTLPLTSCLPPSAVFGYQPSTISAPLSQVYSRNDDNYGSRPTHFATEYGNFHRNRVAAGSAQTLNDLTNRNYIRSQQYPDIYSASTAGLSVGRYGTRLPQSRHNISDPLAINQLPSSATDPYRTYDNGLTQQRYGRAWPNGNPLTSSYDAVYPKEDALTRMYATAAYPRSSRFQQTDYRYGASSLGRYDRRSRRSRVRTPTGTQ</sequence>
<name>A0A915AXF3_PARUN</name>
<feature type="region of interest" description="Disordered" evidence="1">
    <location>
        <begin position="617"/>
        <end position="724"/>
    </location>
</feature>
<feature type="compositionally biased region" description="Polar residues" evidence="1">
    <location>
        <begin position="672"/>
        <end position="688"/>
    </location>
</feature>
<organism evidence="2 3">
    <name type="scientific">Parascaris univalens</name>
    <name type="common">Nematode worm</name>
    <dbReference type="NCBI Taxonomy" id="6257"/>
    <lineage>
        <taxon>Eukaryota</taxon>
        <taxon>Metazoa</taxon>
        <taxon>Ecdysozoa</taxon>
        <taxon>Nematoda</taxon>
        <taxon>Chromadorea</taxon>
        <taxon>Rhabditida</taxon>
        <taxon>Spirurina</taxon>
        <taxon>Ascaridomorpha</taxon>
        <taxon>Ascaridoidea</taxon>
        <taxon>Ascarididae</taxon>
        <taxon>Parascaris</taxon>
    </lineage>
</organism>
<feature type="compositionally biased region" description="Polar residues" evidence="1">
    <location>
        <begin position="416"/>
        <end position="432"/>
    </location>
</feature>
<proteinExistence type="predicted"/>
<feature type="compositionally biased region" description="Low complexity" evidence="1">
    <location>
        <begin position="153"/>
        <end position="166"/>
    </location>
</feature>
<evidence type="ECO:0000313" key="2">
    <source>
        <dbReference type="Proteomes" id="UP000887569"/>
    </source>
</evidence>
<protein>
    <submittedName>
        <fullName evidence="3">PDZ domain-containing protein</fullName>
    </submittedName>
</protein>
<reference evidence="3" key="1">
    <citation type="submission" date="2022-11" db="UniProtKB">
        <authorList>
            <consortium name="WormBaseParasite"/>
        </authorList>
    </citation>
    <scope>IDENTIFICATION</scope>
</reference>
<feature type="compositionally biased region" description="Low complexity" evidence="1">
    <location>
        <begin position="640"/>
        <end position="661"/>
    </location>
</feature>
<feature type="compositionally biased region" description="Low complexity" evidence="1">
    <location>
        <begin position="433"/>
        <end position="449"/>
    </location>
</feature>
<feature type="region of interest" description="Disordered" evidence="1">
    <location>
        <begin position="1285"/>
        <end position="1305"/>
    </location>
</feature>
<accession>A0A915AXF3</accession>
<feature type="region of interest" description="Disordered" evidence="1">
    <location>
        <begin position="153"/>
        <end position="175"/>
    </location>
</feature>
<feature type="region of interest" description="Disordered" evidence="1">
    <location>
        <begin position="465"/>
        <end position="498"/>
    </location>
</feature>
<feature type="compositionally biased region" description="Low complexity" evidence="1">
    <location>
        <begin position="400"/>
        <end position="415"/>
    </location>
</feature>
<feature type="compositionally biased region" description="Polar residues" evidence="1">
    <location>
        <begin position="698"/>
        <end position="724"/>
    </location>
</feature>
<keyword evidence="2" id="KW-1185">Reference proteome</keyword>
<dbReference type="WBParaSite" id="PgR016_g077_t03">
    <property type="protein sequence ID" value="PgR016_g077_t03"/>
    <property type="gene ID" value="PgR016_g077"/>
</dbReference>
<feature type="region of interest" description="Disordered" evidence="1">
    <location>
        <begin position="372"/>
        <end position="449"/>
    </location>
</feature>
<evidence type="ECO:0000256" key="1">
    <source>
        <dbReference type="SAM" id="MobiDB-lite"/>
    </source>
</evidence>
<evidence type="ECO:0000313" key="3">
    <source>
        <dbReference type="WBParaSite" id="PgR016_g077_t03"/>
    </source>
</evidence>